<evidence type="ECO:0000256" key="1">
    <source>
        <dbReference type="SAM" id="Phobius"/>
    </source>
</evidence>
<feature type="transmembrane region" description="Helical" evidence="1">
    <location>
        <begin position="73"/>
        <end position="92"/>
    </location>
</feature>
<keyword evidence="1" id="KW-1133">Transmembrane helix</keyword>
<proteinExistence type="predicted"/>
<name>A0A1F5PYS1_9BACT</name>
<sequence>MNQRTYILLLLLLGIVLFGLSIFLQDRLEGFIISLSEFADENPILSAQLFIFFASLSILLGPFSSIPLVPPAIVIWGPFLTLLFLITGWLFGNSMAYVIGHYYGYTLIKKILGEKKVNLWIDKIENYLNFWFLFLFRLATPSETGYIFGLIRYDFGKYLIISILAETPFALAAVYGSNALLDSAFGSYLNYAWVWVFIVIIAYVLIRNKHER</sequence>
<dbReference type="STRING" id="1817841.A3B10_03670"/>
<dbReference type="EMBL" id="MFFB01000007">
    <property type="protein sequence ID" value="OGE94862.1"/>
    <property type="molecule type" value="Genomic_DNA"/>
</dbReference>
<evidence type="ECO:0000259" key="2">
    <source>
        <dbReference type="Pfam" id="PF09335"/>
    </source>
</evidence>
<feature type="transmembrane region" description="Helical" evidence="1">
    <location>
        <begin position="130"/>
        <end position="151"/>
    </location>
</feature>
<organism evidence="3 4">
    <name type="scientific">Candidatus Doudnabacteria bacterium RIFCSPLOWO2_01_FULL_44_21</name>
    <dbReference type="NCBI Taxonomy" id="1817841"/>
    <lineage>
        <taxon>Bacteria</taxon>
        <taxon>Candidatus Doudnaibacteriota</taxon>
    </lineage>
</organism>
<reference evidence="3 4" key="1">
    <citation type="journal article" date="2016" name="Nat. Commun.">
        <title>Thousands of microbial genomes shed light on interconnected biogeochemical processes in an aquifer system.</title>
        <authorList>
            <person name="Anantharaman K."/>
            <person name="Brown C.T."/>
            <person name="Hug L.A."/>
            <person name="Sharon I."/>
            <person name="Castelle C.J."/>
            <person name="Probst A.J."/>
            <person name="Thomas B.C."/>
            <person name="Singh A."/>
            <person name="Wilkins M.J."/>
            <person name="Karaoz U."/>
            <person name="Brodie E.L."/>
            <person name="Williams K.H."/>
            <person name="Hubbard S.S."/>
            <person name="Banfield J.F."/>
        </authorList>
    </citation>
    <scope>NUCLEOTIDE SEQUENCE [LARGE SCALE GENOMIC DNA]</scope>
</reference>
<comment type="caution">
    <text evidence="3">The sequence shown here is derived from an EMBL/GenBank/DDBJ whole genome shotgun (WGS) entry which is preliminary data.</text>
</comment>
<feature type="transmembrane region" description="Helical" evidence="1">
    <location>
        <begin position="158"/>
        <end position="176"/>
    </location>
</feature>
<protein>
    <recommendedName>
        <fullName evidence="2">VTT domain-containing protein</fullName>
    </recommendedName>
</protein>
<feature type="transmembrane region" description="Helical" evidence="1">
    <location>
        <begin position="188"/>
        <end position="206"/>
    </location>
</feature>
<evidence type="ECO:0000313" key="4">
    <source>
        <dbReference type="Proteomes" id="UP000177281"/>
    </source>
</evidence>
<feature type="domain" description="VTT" evidence="2">
    <location>
        <begin position="71"/>
        <end position="175"/>
    </location>
</feature>
<accession>A0A1F5PYS1</accession>
<dbReference type="Proteomes" id="UP000177281">
    <property type="component" value="Unassembled WGS sequence"/>
</dbReference>
<gene>
    <name evidence="3" type="ORF">A3B10_03670</name>
</gene>
<evidence type="ECO:0000313" key="3">
    <source>
        <dbReference type="EMBL" id="OGE94862.1"/>
    </source>
</evidence>
<keyword evidence="1" id="KW-0812">Transmembrane</keyword>
<dbReference type="Pfam" id="PF09335">
    <property type="entry name" value="VTT_dom"/>
    <property type="match status" value="1"/>
</dbReference>
<keyword evidence="1" id="KW-0472">Membrane</keyword>
<feature type="transmembrane region" description="Helical" evidence="1">
    <location>
        <begin position="7"/>
        <end position="24"/>
    </location>
</feature>
<dbReference type="InterPro" id="IPR032816">
    <property type="entry name" value="VTT_dom"/>
</dbReference>
<dbReference type="AlphaFoldDB" id="A0A1F5PYS1"/>
<feature type="transmembrane region" description="Helical" evidence="1">
    <location>
        <begin position="44"/>
        <end position="61"/>
    </location>
</feature>